<dbReference type="GO" id="GO:0071949">
    <property type="term" value="F:FAD binding"/>
    <property type="evidence" value="ECO:0007669"/>
    <property type="project" value="InterPro"/>
</dbReference>
<dbReference type="InterPro" id="IPR016166">
    <property type="entry name" value="FAD-bd_PCMH"/>
</dbReference>
<feature type="region of interest" description="Disordered" evidence="3">
    <location>
        <begin position="18"/>
        <end position="44"/>
    </location>
</feature>
<dbReference type="PANTHER" id="PTHR13878:SF91">
    <property type="entry name" value="FAD BINDING DOMAIN PROTEIN (AFU_ORTHOLOGUE AFUA_6G12070)-RELATED"/>
    <property type="match status" value="1"/>
</dbReference>
<feature type="chain" id="PRO_5026300562" description="FAD-binding PCMH-type domain-containing protein" evidence="4">
    <location>
        <begin position="17"/>
        <end position="753"/>
    </location>
</feature>
<evidence type="ECO:0000313" key="6">
    <source>
        <dbReference type="EMBL" id="KAF1991598.1"/>
    </source>
</evidence>
<evidence type="ECO:0000256" key="4">
    <source>
        <dbReference type="SAM" id="SignalP"/>
    </source>
</evidence>
<dbReference type="Pfam" id="PF01565">
    <property type="entry name" value="FAD_binding_4"/>
    <property type="match status" value="1"/>
</dbReference>
<evidence type="ECO:0000256" key="2">
    <source>
        <dbReference type="ARBA" id="ARBA00023002"/>
    </source>
</evidence>
<feature type="signal peptide" evidence="4">
    <location>
        <begin position="1"/>
        <end position="16"/>
    </location>
</feature>
<dbReference type="OrthoDB" id="9983560at2759"/>
<protein>
    <recommendedName>
        <fullName evidence="5">FAD-binding PCMH-type domain-containing protein</fullName>
    </recommendedName>
</protein>
<evidence type="ECO:0000313" key="7">
    <source>
        <dbReference type="Proteomes" id="UP000800041"/>
    </source>
</evidence>
<feature type="compositionally biased region" description="Low complexity" evidence="3">
    <location>
        <begin position="655"/>
        <end position="671"/>
    </location>
</feature>
<feature type="compositionally biased region" description="Low complexity" evidence="3">
    <location>
        <begin position="27"/>
        <end position="44"/>
    </location>
</feature>
<dbReference type="GO" id="GO:0016491">
    <property type="term" value="F:oxidoreductase activity"/>
    <property type="evidence" value="ECO:0007669"/>
    <property type="project" value="UniProtKB-KW"/>
</dbReference>
<dbReference type="PANTHER" id="PTHR13878">
    <property type="entry name" value="GULONOLACTONE OXIDASE"/>
    <property type="match status" value="1"/>
</dbReference>
<dbReference type="Gene3D" id="3.30.465.10">
    <property type="match status" value="2"/>
</dbReference>
<sequence>MRTAAILLLASAFVAAHGPGGDDEAAPEAAPAAPVAAPAPAPVASSGKAAPAGCKAVLGDANWPANDLFMSAMPNVINSQVATAGRLAKRHGPGEEGADEAPAPAGVKKPTFRMNAKTVADVEAAVQFAAKNNIRLSILNSGHDFLGRNDAASGLALVTTNLNGMKISDSFIPSARGDAQVVPGAPINTMRIPATRQAYVTIGVGLGTQALNDALAPSNLFTLGAAHGPVGVAGGWAQTAGHSPLGRHFGLGADVVVEYQVVTADGKLKIANAVSNPDLFWALRGGGGGTYGVVTQATIKAFPSPKMTLTAFFMNTTKYEDTDSVYAPAAKFHNALPAAVEKGFSGYYYLYRNAIKGAFVSINENANGAYANATWQPILNNMLTYPGMSKDLLVYQTQDFPNFKAWFDEVFGAMGEMHKRDVNSPRSIARSIFADETLKRRHGPEGDAPAGDAAAETEAGGITPMASRLLDASALNNPGLARALKASMPTTPMGQLRGNVVGGGVISRGGADTSVHPAWRRALVHLISTTSTQEQPSAAALRAISPASGSYANEGARDEPNWQQAFFGANYNRLLSIKTKYDPEGVFWVTPGVGADLYAVKDGRVCSAAANGSMPLLSRSAPNTDSNKFSGGDEEADTTSFPILMGAQGPYPNPAMMPATPAAGEAPEGSMEGMGEGDMGGMDMGASGAASAPPAAATKPISGVEGTMGGTSAEGHSHGNAADSAPMAAATKPISGVEAPMGGAAAEGHAHGN</sequence>
<feature type="domain" description="FAD-binding PCMH-type" evidence="5">
    <location>
        <begin position="100"/>
        <end position="304"/>
    </location>
</feature>
<evidence type="ECO:0000256" key="3">
    <source>
        <dbReference type="SAM" id="MobiDB-lite"/>
    </source>
</evidence>
<comment type="similarity">
    <text evidence="1">Belongs to the oxygen-dependent FAD-linked oxidoreductase family.</text>
</comment>
<keyword evidence="2" id="KW-0560">Oxidoreductase</keyword>
<dbReference type="InterPro" id="IPR006094">
    <property type="entry name" value="Oxid_FAD_bind_N"/>
</dbReference>
<dbReference type="AlphaFoldDB" id="A0A6G1HF86"/>
<dbReference type="InterPro" id="IPR012951">
    <property type="entry name" value="BBE"/>
</dbReference>
<feature type="compositionally biased region" description="Low complexity" evidence="3">
    <location>
        <begin position="446"/>
        <end position="455"/>
    </location>
</feature>
<dbReference type="InterPro" id="IPR050432">
    <property type="entry name" value="FAD-linked_Oxidoreductases_BP"/>
</dbReference>
<dbReference type="Pfam" id="PF08031">
    <property type="entry name" value="BBE"/>
    <property type="match status" value="1"/>
</dbReference>
<reference evidence="6" key="1">
    <citation type="journal article" date="2020" name="Stud. Mycol.">
        <title>101 Dothideomycetes genomes: a test case for predicting lifestyles and emergence of pathogens.</title>
        <authorList>
            <person name="Haridas S."/>
            <person name="Albert R."/>
            <person name="Binder M."/>
            <person name="Bloem J."/>
            <person name="Labutti K."/>
            <person name="Salamov A."/>
            <person name="Andreopoulos B."/>
            <person name="Baker S."/>
            <person name="Barry K."/>
            <person name="Bills G."/>
            <person name="Bluhm B."/>
            <person name="Cannon C."/>
            <person name="Castanera R."/>
            <person name="Culley D."/>
            <person name="Daum C."/>
            <person name="Ezra D."/>
            <person name="Gonzalez J."/>
            <person name="Henrissat B."/>
            <person name="Kuo A."/>
            <person name="Liang C."/>
            <person name="Lipzen A."/>
            <person name="Lutzoni F."/>
            <person name="Magnuson J."/>
            <person name="Mondo S."/>
            <person name="Nolan M."/>
            <person name="Ohm R."/>
            <person name="Pangilinan J."/>
            <person name="Park H.-J."/>
            <person name="Ramirez L."/>
            <person name="Alfaro M."/>
            <person name="Sun H."/>
            <person name="Tritt A."/>
            <person name="Yoshinaga Y."/>
            <person name="Zwiers L.-H."/>
            <person name="Turgeon B."/>
            <person name="Goodwin S."/>
            <person name="Spatafora J."/>
            <person name="Crous P."/>
            <person name="Grigoriev I."/>
        </authorList>
    </citation>
    <scope>NUCLEOTIDE SEQUENCE</scope>
    <source>
        <strain evidence="6">CBS 113979</strain>
    </source>
</reference>
<proteinExistence type="inferred from homology"/>
<evidence type="ECO:0000256" key="1">
    <source>
        <dbReference type="ARBA" id="ARBA00005466"/>
    </source>
</evidence>
<evidence type="ECO:0000259" key="5">
    <source>
        <dbReference type="PROSITE" id="PS51387"/>
    </source>
</evidence>
<dbReference type="InterPro" id="IPR016169">
    <property type="entry name" value="FAD-bd_PCMH_sub2"/>
</dbReference>
<dbReference type="PROSITE" id="PS51387">
    <property type="entry name" value="FAD_PCMH"/>
    <property type="match status" value="1"/>
</dbReference>
<dbReference type="SUPFAM" id="SSF56176">
    <property type="entry name" value="FAD-binding/transporter-associated domain-like"/>
    <property type="match status" value="1"/>
</dbReference>
<organism evidence="6 7">
    <name type="scientific">Aulographum hederae CBS 113979</name>
    <dbReference type="NCBI Taxonomy" id="1176131"/>
    <lineage>
        <taxon>Eukaryota</taxon>
        <taxon>Fungi</taxon>
        <taxon>Dikarya</taxon>
        <taxon>Ascomycota</taxon>
        <taxon>Pezizomycotina</taxon>
        <taxon>Dothideomycetes</taxon>
        <taxon>Pleosporomycetidae</taxon>
        <taxon>Aulographales</taxon>
        <taxon>Aulographaceae</taxon>
    </lineage>
</organism>
<dbReference type="Proteomes" id="UP000800041">
    <property type="component" value="Unassembled WGS sequence"/>
</dbReference>
<gene>
    <name evidence="6" type="ORF">K402DRAFT_128773</name>
</gene>
<accession>A0A6G1HF86</accession>
<feature type="region of interest" description="Disordered" evidence="3">
    <location>
        <begin position="434"/>
        <end position="455"/>
    </location>
</feature>
<name>A0A6G1HF86_9PEZI</name>
<feature type="compositionally biased region" description="Low complexity" evidence="3">
    <location>
        <begin position="684"/>
        <end position="697"/>
    </location>
</feature>
<feature type="region of interest" description="Disordered" evidence="3">
    <location>
        <begin position="655"/>
        <end position="728"/>
    </location>
</feature>
<feature type="compositionally biased region" description="Gly residues" evidence="3">
    <location>
        <begin position="672"/>
        <end position="683"/>
    </location>
</feature>
<dbReference type="EMBL" id="ML977139">
    <property type="protein sequence ID" value="KAF1991598.1"/>
    <property type="molecule type" value="Genomic_DNA"/>
</dbReference>
<keyword evidence="4" id="KW-0732">Signal</keyword>
<dbReference type="InterPro" id="IPR036318">
    <property type="entry name" value="FAD-bd_PCMH-like_sf"/>
</dbReference>
<feature type="region of interest" description="Disordered" evidence="3">
    <location>
        <begin position="88"/>
        <end position="108"/>
    </location>
</feature>
<keyword evidence="7" id="KW-1185">Reference proteome</keyword>